<feature type="non-terminal residue" evidence="9">
    <location>
        <position position="144"/>
    </location>
</feature>
<gene>
    <name evidence="9" type="primary">Dmbt1_6</name>
    <name evidence="9" type="ORF">ALOBEC_R04600</name>
</gene>
<dbReference type="EMBL" id="VWYH01006837">
    <property type="protein sequence ID" value="NXW89731.1"/>
    <property type="molecule type" value="Genomic_DNA"/>
</dbReference>
<evidence type="ECO:0000256" key="2">
    <source>
        <dbReference type="ARBA" id="ARBA00022525"/>
    </source>
</evidence>
<evidence type="ECO:0000256" key="6">
    <source>
        <dbReference type="ARBA" id="ARBA00023180"/>
    </source>
</evidence>
<keyword evidence="2" id="KW-0964">Secreted</keyword>
<dbReference type="Pfam" id="PF00530">
    <property type="entry name" value="SRCR"/>
    <property type="match status" value="2"/>
</dbReference>
<protein>
    <submittedName>
        <fullName evidence="9">DMBT1 protein</fullName>
    </submittedName>
</protein>
<keyword evidence="5 7" id="KW-1015">Disulfide bond</keyword>
<keyword evidence="6" id="KW-0325">Glycoprotein</keyword>
<reference evidence="9 10" key="1">
    <citation type="submission" date="2020-02" db="EMBL/GenBank/DDBJ databases">
        <title>Bird 10,000 Genomes (B10K) Project - Family phase.</title>
        <authorList>
            <person name="Zhang G."/>
        </authorList>
    </citation>
    <scope>NUCLEOTIDE SEQUENCE [LARGE SCALE GENOMIC DNA]</scope>
    <source>
        <strain evidence="9">B10K-DU-006-06</strain>
    </source>
</reference>
<dbReference type="PANTHER" id="PTHR19331:SF22">
    <property type="entry name" value="DELETED IN MALIGNANT BRAIN TUMORS 1 PROTEIN"/>
    <property type="match status" value="1"/>
</dbReference>
<dbReference type="PROSITE" id="PS50287">
    <property type="entry name" value="SRCR_2"/>
    <property type="match status" value="2"/>
</dbReference>
<dbReference type="OrthoDB" id="536948at2759"/>
<dbReference type="GO" id="GO:0016020">
    <property type="term" value="C:membrane"/>
    <property type="evidence" value="ECO:0007669"/>
    <property type="project" value="InterPro"/>
</dbReference>
<comment type="caution">
    <text evidence="9">The sequence shown here is derived from an EMBL/GenBank/DDBJ whole genome shotgun (WGS) entry which is preliminary data.</text>
</comment>
<dbReference type="InterPro" id="IPR036772">
    <property type="entry name" value="SRCR-like_dom_sf"/>
</dbReference>
<dbReference type="PANTHER" id="PTHR19331">
    <property type="entry name" value="SCAVENGER RECEPTOR DOMAIN-CONTAINING"/>
    <property type="match status" value="1"/>
</dbReference>
<evidence type="ECO:0000256" key="7">
    <source>
        <dbReference type="PROSITE-ProRule" id="PRU00196"/>
    </source>
</evidence>
<dbReference type="FunFam" id="3.10.250.10:FF:000002">
    <property type="entry name" value="Scavenger receptor cysteine-rich type 1 protein M130"/>
    <property type="match status" value="1"/>
</dbReference>
<evidence type="ECO:0000313" key="10">
    <source>
        <dbReference type="Proteomes" id="UP000541332"/>
    </source>
</evidence>
<evidence type="ECO:0000256" key="4">
    <source>
        <dbReference type="ARBA" id="ARBA00022737"/>
    </source>
</evidence>
<feature type="disulfide bond" evidence="7">
    <location>
        <begin position="48"/>
        <end position="58"/>
    </location>
</feature>
<evidence type="ECO:0000256" key="1">
    <source>
        <dbReference type="ARBA" id="ARBA00004613"/>
    </source>
</evidence>
<evidence type="ECO:0000256" key="3">
    <source>
        <dbReference type="ARBA" id="ARBA00022729"/>
    </source>
</evidence>
<dbReference type="SMART" id="SM00202">
    <property type="entry name" value="SR"/>
    <property type="match status" value="1"/>
</dbReference>
<comment type="caution">
    <text evidence="7">Lacks conserved residue(s) required for the propagation of feature annotation.</text>
</comment>
<dbReference type="PRINTS" id="PR00258">
    <property type="entry name" value="SPERACTRCPTR"/>
</dbReference>
<name>A0A7L4FUX8_9COLU</name>
<dbReference type="PROSITE" id="PS00420">
    <property type="entry name" value="SRCR_1"/>
    <property type="match status" value="1"/>
</dbReference>
<dbReference type="SUPFAM" id="SSF56487">
    <property type="entry name" value="SRCR-like"/>
    <property type="match status" value="2"/>
</dbReference>
<evidence type="ECO:0000313" key="9">
    <source>
        <dbReference type="EMBL" id="NXW89731.1"/>
    </source>
</evidence>
<keyword evidence="3" id="KW-0732">Signal</keyword>
<dbReference type="Proteomes" id="UP000541332">
    <property type="component" value="Unassembled WGS sequence"/>
</dbReference>
<dbReference type="AlphaFoldDB" id="A0A7L4FUX8"/>
<evidence type="ECO:0000256" key="5">
    <source>
        <dbReference type="ARBA" id="ARBA00023157"/>
    </source>
</evidence>
<comment type="subcellular location">
    <subcellularLocation>
        <location evidence="1">Secreted</location>
    </subcellularLocation>
</comment>
<keyword evidence="10" id="KW-1185">Reference proteome</keyword>
<sequence>GTVYDDYWGMNDAAVVCKQLGCGSAVGAPHYGHFGLGSGPIWIDDGGCNGTESALSDCTHAGWGEHDCEHVKAAGVMCSGLCLLSECHGSSLPSPDRAKIRAVGGEDGCSGGVEVWHHGSWGTVCDNSWDMRDAQVACRQLGCG</sequence>
<feature type="disulfide bond" evidence="7">
    <location>
        <begin position="17"/>
        <end position="78"/>
    </location>
</feature>
<evidence type="ECO:0000259" key="8">
    <source>
        <dbReference type="PROSITE" id="PS50287"/>
    </source>
</evidence>
<accession>A0A7L4FUX8</accession>
<organism evidence="9 10">
    <name type="scientific">Pampusana beccarii</name>
    <name type="common">Western bronze ground-dove</name>
    <dbReference type="NCBI Taxonomy" id="2953425"/>
    <lineage>
        <taxon>Eukaryota</taxon>
        <taxon>Metazoa</taxon>
        <taxon>Chordata</taxon>
        <taxon>Craniata</taxon>
        <taxon>Vertebrata</taxon>
        <taxon>Euteleostomi</taxon>
        <taxon>Archelosauria</taxon>
        <taxon>Archosauria</taxon>
        <taxon>Dinosauria</taxon>
        <taxon>Saurischia</taxon>
        <taxon>Theropoda</taxon>
        <taxon>Coelurosauria</taxon>
        <taxon>Aves</taxon>
        <taxon>Neognathae</taxon>
        <taxon>Neoaves</taxon>
        <taxon>Columbimorphae</taxon>
        <taxon>Columbiformes</taxon>
        <taxon>Columbidae</taxon>
        <taxon>Pampusana</taxon>
    </lineage>
</organism>
<dbReference type="Gene3D" id="3.10.250.10">
    <property type="entry name" value="SRCR-like domain"/>
    <property type="match status" value="2"/>
</dbReference>
<feature type="non-terminal residue" evidence="9">
    <location>
        <position position="1"/>
    </location>
</feature>
<dbReference type="InterPro" id="IPR001190">
    <property type="entry name" value="SRCR"/>
</dbReference>
<feature type="domain" description="SRCR" evidence="8">
    <location>
        <begin position="1"/>
        <end position="79"/>
    </location>
</feature>
<proteinExistence type="predicted"/>
<keyword evidence="4" id="KW-0677">Repeat</keyword>
<feature type="domain" description="SRCR" evidence="8">
    <location>
        <begin position="100"/>
        <end position="144"/>
    </location>
</feature>